<dbReference type="InterPro" id="IPR006073">
    <property type="entry name" value="GTP-bd"/>
</dbReference>
<evidence type="ECO:0000256" key="5">
    <source>
        <dbReference type="PIRSR" id="PIRSR006230-1"/>
    </source>
</evidence>
<evidence type="ECO:0000313" key="7">
    <source>
        <dbReference type="EMBL" id="MEB3429479.1"/>
    </source>
</evidence>
<keyword evidence="2 4" id="KW-0547">Nucleotide-binding</keyword>
<dbReference type="RefSeq" id="WP_324619665.1">
    <property type="nucleotide sequence ID" value="NZ_JAYKOT010000003.1"/>
</dbReference>
<keyword evidence="3 4" id="KW-0342">GTP-binding</keyword>
<evidence type="ECO:0000259" key="6">
    <source>
        <dbReference type="PROSITE" id="PS51721"/>
    </source>
</evidence>
<dbReference type="GO" id="GO:0006412">
    <property type="term" value="P:translation"/>
    <property type="evidence" value="ECO:0007669"/>
    <property type="project" value="TreeGrafter"/>
</dbReference>
<dbReference type="Gene3D" id="1.10.1580.10">
    <property type="match status" value="1"/>
</dbReference>
<dbReference type="InterPro" id="IPR023179">
    <property type="entry name" value="GTP-bd_ortho_bundle_sf"/>
</dbReference>
<dbReference type="Proteomes" id="UP001357733">
    <property type="component" value="Unassembled WGS sequence"/>
</dbReference>
<dbReference type="GO" id="GO:0005525">
    <property type="term" value="F:GTP binding"/>
    <property type="evidence" value="ECO:0007669"/>
    <property type="project" value="UniProtKB-KW"/>
</dbReference>
<evidence type="ECO:0000313" key="8">
    <source>
        <dbReference type="Proteomes" id="UP001357733"/>
    </source>
</evidence>
<feature type="binding site" evidence="5">
    <location>
        <position position="174"/>
    </location>
    <ligand>
        <name>GTP</name>
        <dbReference type="ChEBI" id="CHEBI:37565"/>
    </ligand>
</feature>
<evidence type="ECO:0000256" key="3">
    <source>
        <dbReference type="ARBA" id="ARBA00023134"/>
    </source>
</evidence>
<dbReference type="NCBIfam" id="TIGR03596">
    <property type="entry name" value="GTPase_YlqF"/>
    <property type="match status" value="1"/>
</dbReference>
<keyword evidence="8" id="KW-1185">Reference proteome</keyword>
<dbReference type="GO" id="GO:0005737">
    <property type="term" value="C:cytoplasm"/>
    <property type="evidence" value="ECO:0007669"/>
    <property type="project" value="UniProtKB-SubCell"/>
</dbReference>
<reference evidence="7 8" key="1">
    <citation type="submission" date="2024-01" db="EMBL/GenBank/DDBJ databases">
        <title>Complete genome sequence of Citroniella saccharovorans strain M6.X9, isolated from human fecal sample.</title>
        <authorList>
            <person name="Cheng G."/>
            <person name="Westerholm M."/>
            <person name="Schnurer A."/>
        </authorList>
    </citation>
    <scope>NUCLEOTIDE SEQUENCE [LARGE SCALE GENOMIC DNA]</scope>
    <source>
        <strain evidence="7 8">DSM 29873</strain>
    </source>
</reference>
<dbReference type="EMBL" id="JAYKOT010000003">
    <property type="protein sequence ID" value="MEB3429479.1"/>
    <property type="molecule type" value="Genomic_DNA"/>
</dbReference>
<accession>A0AAW9MYB2</accession>
<evidence type="ECO:0000256" key="4">
    <source>
        <dbReference type="PIRNR" id="PIRNR006230"/>
    </source>
</evidence>
<dbReference type="InterPro" id="IPR016478">
    <property type="entry name" value="GTPase_MTG1"/>
</dbReference>
<keyword evidence="4" id="KW-0963">Cytoplasm</keyword>
<proteinExistence type="inferred from homology"/>
<comment type="function">
    <text evidence="4">Required for a late step of 50S ribosomal subunit assembly. Has GTPase activity.</text>
</comment>
<dbReference type="Gene3D" id="3.40.50.300">
    <property type="entry name" value="P-loop containing nucleotide triphosphate hydrolases"/>
    <property type="match status" value="1"/>
</dbReference>
<protein>
    <recommendedName>
        <fullName evidence="1 4">Ribosome biogenesis GTPase A</fullName>
    </recommendedName>
</protein>
<dbReference type="CDD" id="cd01856">
    <property type="entry name" value="YlqF"/>
    <property type="match status" value="1"/>
</dbReference>
<dbReference type="InterPro" id="IPR030378">
    <property type="entry name" value="G_CP_dom"/>
</dbReference>
<name>A0AAW9MYB2_9FIRM</name>
<dbReference type="AlphaFoldDB" id="A0AAW9MYB2"/>
<feature type="binding site" evidence="5">
    <location>
        <begin position="130"/>
        <end position="135"/>
    </location>
    <ligand>
        <name>GTP</name>
        <dbReference type="ChEBI" id="CHEBI:37565"/>
    </ligand>
</feature>
<dbReference type="PRINTS" id="PR00326">
    <property type="entry name" value="GTP1OBG"/>
</dbReference>
<evidence type="ECO:0000256" key="1">
    <source>
        <dbReference type="ARBA" id="ARBA00014898"/>
    </source>
</evidence>
<dbReference type="PANTHER" id="PTHR45782:SF4">
    <property type="entry name" value="MITOCHONDRIAL RIBOSOME-ASSOCIATED GTPASE 1"/>
    <property type="match status" value="1"/>
</dbReference>
<dbReference type="Pfam" id="PF01926">
    <property type="entry name" value="MMR_HSR1"/>
    <property type="match status" value="1"/>
</dbReference>
<feature type="binding site" evidence="5">
    <location>
        <begin position="58"/>
        <end position="61"/>
    </location>
    <ligand>
        <name>GTP</name>
        <dbReference type="ChEBI" id="CHEBI:37565"/>
    </ligand>
</feature>
<dbReference type="PIRSF" id="PIRSF006230">
    <property type="entry name" value="MG442"/>
    <property type="match status" value="1"/>
</dbReference>
<dbReference type="InterPro" id="IPR027417">
    <property type="entry name" value="P-loop_NTPase"/>
</dbReference>
<dbReference type="PANTHER" id="PTHR45782">
    <property type="entry name" value="MITOCHONDRIAL RIBOSOME-ASSOCIATED GTPASE 1"/>
    <property type="match status" value="1"/>
</dbReference>
<dbReference type="FunFam" id="3.40.50.300:FF:000590">
    <property type="entry name" value="Ribosome biogenesis GTPase A"/>
    <property type="match status" value="1"/>
</dbReference>
<dbReference type="InterPro" id="IPR019991">
    <property type="entry name" value="GTP-bd_ribosome_bgen"/>
</dbReference>
<comment type="subcellular location">
    <subcellularLocation>
        <location evidence="4">Cytoplasm</location>
    </subcellularLocation>
</comment>
<sequence>MNINWYPGHMKVAFDNFKKNLKLIDIVVELIDARIPFSSKNPKIDEILENKPSVLLFNKIDLADEYTTKKWKEYYESIGKKVLLVNANQNKGLNNLRQILEDELSEKFKRDEQKLIKDKTIKMMMVGIPNVGKSTLINTLSKRTGAKVGNLPGVTRNIQWIKTPGKIELLDTPGVLWPKFENKEIGLNLAFVGSIDDDILDVENLSYELIKKLNKIDPNILKNRYNIEFDLDTDIAYIMDMIGERRGAILKKGIIDYDKVSRMILREFRLGKLGRISLEKVSDFFG</sequence>
<feature type="domain" description="CP-type G" evidence="6">
    <location>
        <begin position="15"/>
        <end position="178"/>
    </location>
</feature>
<comment type="similarity">
    <text evidence="4">Belongs to the TRAFAC class YlqF/YawG GTPase family. MTG1 subfamily.</text>
</comment>
<dbReference type="SUPFAM" id="SSF52540">
    <property type="entry name" value="P-loop containing nucleoside triphosphate hydrolases"/>
    <property type="match status" value="1"/>
</dbReference>
<dbReference type="GO" id="GO:0003924">
    <property type="term" value="F:GTPase activity"/>
    <property type="evidence" value="ECO:0007669"/>
    <property type="project" value="TreeGrafter"/>
</dbReference>
<organism evidence="7 8">
    <name type="scientific">Citroniella saccharovorans</name>
    <dbReference type="NCBI Taxonomy" id="2053367"/>
    <lineage>
        <taxon>Bacteria</taxon>
        <taxon>Bacillati</taxon>
        <taxon>Bacillota</taxon>
        <taxon>Tissierellia</taxon>
        <taxon>Tissierellales</taxon>
        <taxon>Peptoniphilaceae</taxon>
        <taxon>Citroniella</taxon>
    </lineage>
</organism>
<dbReference type="PROSITE" id="PS51721">
    <property type="entry name" value="G_CP"/>
    <property type="match status" value="1"/>
</dbReference>
<comment type="caution">
    <text evidence="7">The sequence shown here is derived from an EMBL/GenBank/DDBJ whole genome shotgun (WGS) entry which is preliminary data.</text>
</comment>
<evidence type="ECO:0000256" key="2">
    <source>
        <dbReference type="ARBA" id="ARBA00022741"/>
    </source>
</evidence>
<gene>
    <name evidence="7" type="primary">ylqF</name>
    <name evidence="7" type="ORF">VLK81_05555</name>
</gene>